<dbReference type="PANTHER" id="PTHR42663:SF6">
    <property type="entry name" value="HYDROLASE C777.06C-RELATED"/>
    <property type="match status" value="1"/>
</dbReference>
<protein>
    <submittedName>
        <fullName evidence="5">MBL fold metallo-hydrolase</fullName>
    </submittedName>
</protein>
<evidence type="ECO:0000256" key="3">
    <source>
        <dbReference type="ARBA" id="ARBA00048505"/>
    </source>
</evidence>
<feature type="domain" description="Metallo-beta-lactamase" evidence="4">
    <location>
        <begin position="45"/>
        <end position="238"/>
    </location>
</feature>
<dbReference type="CDD" id="cd16279">
    <property type="entry name" value="metallo-hydrolase-like_MBL-fold"/>
    <property type="match status" value="1"/>
</dbReference>
<dbReference type="InterPro" id="IPR001279">
    <property type="entry name" value="Metallo-B-lactamas"/>
</dbReference>
<gene>
    <name evidence="5" type="ORF">ACFFJ8_07120</name>
</gene>
<sequence>MPLDETIMTTTITFWGTGDSMGVPRVYCECDVCEEARDSGLNRRMRSLVHLSGPDLGTMLIDCGPDWRSQMEAAGLRRIDRILLTHAHFDHIGGLAEWADMCRWLGVKGEAIAKPDVIADIQSRFPWLSRNIQFTPIEGPITMGRWQIDCWKVNHGKNGYAYAFHFSNALTGRSWVYCSDAISLTDEQLKPLYGLNLLILGTSFYEEPFPIGTRSVYDVKEALLLLEQLEPGQTVFTHMSHDIDLRRDYPLPSNACFAVSGMKVMI</sequence>
<evidence type="ECO:0000256" key="2">
    <source>
        <dbReference type="ARBA" id="ARBA00034301"/>
    </source>
</evidence>
<comment type="function">
    <text evidence="2">Counteracts the endogenous Pycsar antiviral defense system. Phosphodiesterase that enables metal-dependent hydrolysis of host cyclic nucleotide Pycsar defense signals such as cCMP and cUMP.</text>
</comment>
<organism evidence="5 6">
    <name type="scientific">Paenibacillus mendelii</name>
    <dbReference type="NCBI Taxonomy" id="206163"/>
    <lineage>
        <taxon>Bacteria</taxon>
        <taxon>Bacillati</taxon>
        <taxon>Bacillota</taxon>
        <taxon>Bacilli</taxon>
        <taxon>Bacillales</taxon>
        <taxon>Paenibacillaceae</taxon>
        <taxon>Paenibacillus</taxon>
    </lineage>
</organism>
<dbReference type="SMART" id="SM00849">
    <property type="entry name" value="Lactamase_B"/>
    <property type="match status" value="1"/>
</dbReference>
<proteinExistence type="predicted"/>
<evidence type="ECO:0000259" key="4">
    <source>
        <dbReference type="SMART" id="SM00849"/>
    </source>
</evidence>
<evidence type="ECO:0000313" key="6">
    <source>
        <dbReference type="Proteomes" id="UP001589818"/>
    </source>
</evidence>
<dbReference type="Pfam" id="PF12706">
    <property type="entry name" value="Lactamase_B_2"/>
    <property type="match status" value="1"/>
</dbReference>
<accession>A0ABV6J5I6</accession>
<dbReference type="RefSeq" id="WP_256555271.1">
    <property type="nucleotide sequence ID" value="NZ_JANHOF010000004.1"/>
</dbReference>
<dbReference type="Gene3D" id="3.60.15.10">
    <property type="entry name" value="Ribonuclease Z/Hydroxyacylglutathione hydrolase-like"/>
    <property type="match status" value="1"/>
</dbReference>
<keyword evidence="6" id="KW-1185">Reference proteome</keyword>
<dbReference type="EMBL" id="JBHLVF010000010">
    <property type="protein sequence ID" value="MFC0391145.1"/>
    <property type="molecule type" value="Genomic_DNA"/>
</dbReference>
<comment type="catalytic activity">
    <reaction evidence="3">
        <text>3',5'-cyclic UMP + H2O = UMP + H(+)</text>
        <dbReference type="Rhea" id="RHEA:70575"/>
        <dbReference type="ChEBI" id="CHEBI:15377"/>
        <dbReference type="ChEBI" id="CHEBI:15378"/>
        <dbReference type="ChEBI" id="CHEBI:57865"/>
        <dbReference type="ChEBI" id="CHEBI:184387"/>
    </reaction>
    <physiologicalReaction direction="left-to-right" evidence="3">
        <dbReference type="Rhea" id="RHEA:70576"/>
    </physiologicalReaction>
</comment>
<dbReference type="SUPFAM" id="SSF56281">
    <property type="entry name" value="Metallo-hydrolase/oxidoreductase"/>
    <property type="match status" value="1"/>
</dbReference>
<comment type="caution">
    <text evidence="5">The sequence shown here is derived from an EMBL/GenBank/DDBJ whole genome shotgun (WGS) entry which is preliminary data.</text>
</comment>
<name>A0ABV6J5I6_9BACL</name>
<reference evidence="5 6" key="1">
    <citation type="submission" date="2024-09" db="EMBL/GenBank/DDBJ databases">
        <authorList>
            <person name="Sun Q."/>
            <person name="Mori K."/>
        </authorList>
    </citation>
    <scope>NUCLEOTIDE SEQUENCE [LARGE SCALE GENOMIC DNA]</scope>
    <source>
        <strain evidence="5 6">CCM 4839</strain>
    </source>
</reference>
<dbReference type="PANTHER" id="PTHR42663">
    <property type="entry name" value="HYDROLASE C777.06C-RELATED-RELATED"/>
    <property type="match status" value="1"/>
</dbReference>
<dbReference type="InterPro" id="IPR036866">
    <property type="entry name" value="RibonucZ/Hydroxyglut_hydro"/>
</dbReference>
<dbReference type="Proteomes" id="UP001589818">
    <property type="component" value="Unassembled WGS sequence"/>
</dbReference>
<comment type="catalytic activity">
    <reaction evidence="1">
        <text>3',5'-cyclic CMP + H2O = CMP + H(+)</text>
        <dbReference type="Rhea" id="RHEA:72675"/>
        <dbReference type="ChEBI" id="CHEBI:15377"/>
        <dbReference type="ChEBI" id="CHEBI:15378"/>
        <dbReference type="ChEBI" id="CHEBI:58003"/>
        <dbReference type="ChEBI" id="CHEBI:60377"/>
    </reaction>
    <physiologicalReaction direction="left-to-right" evidence="1">
        <dbReference type="Rhea" id="RHEA:72676"/>
    </physiologicalReaction>
</comment>
<evidence type="ECO:0000256" key="1">
    <source>
        <dbReference type="ARBA" id="ARBA00034221"/>
    </source>
</evidence>
<evidence type="ECO:0000313" key="5">
    <source>
        <dbReference type="EMBL" id="MFC0391145.1"/>
    </source>
</evidence>